<dbReference type="EMBL" id="FNIX01000002">
    <property type="protein sequence ID" value="SDO44821.1"/>
    <property type="molecule type" value="Genomic_DNA"/>
</dbReference>
<dbReference type="AlphaFoldDB" id="A0A1H0JN83"/>
<sequence>MTIALLGGAFLFAHPLLTDTTAGSFEQRNGKYVESEDGAVVRELTEDQYESVMAANQRGWAGLAVAFAGAPSSTPGSATAGDRGPVG</sequence>
<accession>A0A1H0JN83</accession>
<evidence type="ECO:0000313" key="2">
    <source>
        <dbReference type="Proteomes" id="UP000199691"/>
    </source>
</evidence>
<organism evidence="1 2">
    <name type="scientific">Lentzea jiangxiensis</name>
    <dbReference type="NCBI Taxonomy" id="641025"/>
    <lineage>
        <taxon>Bacteria</taxon>
        <taxon>Bacillati</taxon>
        <taxon>Actinomycetota</taxon>
        <taxon>Actinomycetes</taxon>
        <taxon>Pseudonocardiales</taxon>
        <taxon>Pseudonocardiaceae</taxon>
        <taxon>Lentzea</taxon>
    </lineage>
</organism>
<protein>
    <submittedName>
        <fullName evidence="1">Uncharacterized protein</fullName>
    </submittedName>
</protein>
<keyword evidence="2" id="KW-1185">Reference proteome</keyword>
<gene>
    <name evidence="1" type="ORF">SAMN05421507_102561</name>
</gene>
<dbReference type="OrthoDB" id="3701080at2"/>
<dbReference type="Proteomes" id="UP000199691">
    <property type="component" value="Unassembled WGS sequence"/>
</dbReference>
<evidence type="ECO:0000313" key="1">
    <source>
        <dbReference type="EMBL" id="SDO44821.1"/>
    </source>
</evidence>
<proteinExistence type="predicted"/>
<reference evidence="2" key="1">
    <citation type="submission" date="2016-10" db="EMBL/GenBank/DDBJ databases">
        <authorList>
            <person name="Varghese N."/>
            <person name="Submissions S."/>
        </authorList>
    </citation>
    <scope>NUCLEOTIDE SEQUENCE [LARGE SCALE GENOMIC DNA]</scope>
    <source>
        <strain evidence="2">CGMCC 4.6609</strain>
    </source>
</reference>
<dbReference type="RefSeq" id="WP_090096533.1">
    <property type="nucleotide sequence ID" value="NZ_FNIX01000002.1"/>
</dbReference>
<dbReference type="STRING" id="641025.SAMN05421507_102561"/>
<name>A0A1H0JN83_9PSEU</name>